<keyword evidence="4 9" id="KW-1003">Cell membrane</keyword>
<gene>
    <name evidence="11" type="ORF">HMPREF0367_02058</name>
</gene>
<evidence type="ECO:0000256" key="5">
    <source>
        <dbReference type="ARBA" id="ARBA00022519"/>
    </source>
</evidence>
<evidence type="ECO:0000259" key="10">
    <source>
        <dbReference type="PROSITE" id="PS51012"/>
    </source>
</evidence>
<comment type="caution">
    <text evidence="11">The sequence shown here is derived from an EMBL/GenBank/DDBJ whole genome shotgun (WGS) entry which is preliminary data.</text>
</comment>
<evidence type="ECO:0000256" key="8">
    <source>
        <dbReference type="ARBA" id="ARBA00023136"/>
    </source>
</evidence>
<protein>
    <recommendedName>
        <fullName evidence="9">Transport permease protein</fullName>
    </recommendedName>
</protein>
<evidence type="ECO:0000313" key="11">
    <source>
        <dbReference type="EMBL" id="ERK40794.1"/>
    </source>
</evidence>
<dbReference type="InterPro" id="IPR047817">
    <property type="entry name" value="ABC2_TM_bact-type"/>
</dbReference>
<evidence type="ECO:0000256" key="4">
    <source>
        <dbReference type="ARBA" id="ARBA00022475"/>
    </source>
</evidence>
<dbReference type="RefSeq" id="WP_035403707.1">
    <property type="nucleotide sequence ID" value="NZ_KI271059.1"/>
</dbReference>
<feature type="transmembrane region" description="Helical" evidence="9">
    <location>
        <begin position="228"/>
        <end position="247"/>
    </location>
</feature>
<feature type="transmembrane region" description="Helical" evidence="9">
    <location>
        <begin position="102"/>
        <end position="129"/>
    </location>
</feature>
<comment type="subcellular location">
    <subcellularLocation>
        <location evidence="1">Cell inner membrane</location>
        <topology evidence="1">Multi-pass membrane protein</topology>
    </subcellularLocation>
    <subcellularLocation>
        <location evidence="9">Cell membrane</location>
        <topology evidence="9">Multi-pass membrane protein</topology>
    </subcellularLocation>
</comment>
<reference evidence="11 12" key="1">
    <citation type="submission" date="2013-06" db="EMBL/GenBank/DDBJ databases">
        <authorList>
            <person name="Weinstock G."/>
            <person name="Sodergren E."/>
            <person name="Lobos E.A."/>
            <person name="Fulton L."/>
            <person name="Fulton R."/>
            <person name="Courtney L."/>
            <person name="Fronick C."/>
            <person name="O'Laughlin M."/>
            <person name="Godfrey J."/>
            <person name="Wilson R.M."/>
            <person name="Miner T."/>
            <person name="Farmer C."/>
            <person name="Delehaunty K."/>
            <person name="Cordes M."/>
            <person name="Minx P."/>
            <person name="Tomlinson C."/>
            <person name="Chen J."/>
            <person name="Wollam A."/>
            <person name="Pepin K.H."/>
            <person name="Bhonagiri V."/>
            <person name="Zhang X."/>
            <person name="Warren W."/>
            <person name="Mitreva M."/>
            <person name="Mardis E.R."/>
            <person name="Wilson R.K."/>
        </authorList>
    </citation>
    <scope>NUCLEOTIDE SEQUENCE [LARGE SCALE GENOMIC DNA]</scope>
    <source>
        <strain evidence="11 12">ATCC 27803</strain>
    </source>
</reference>
<dbReference type="GO" id="GO:0015920">
    <property type="term" value="P:lipopolysaccharide transport"/>
    <property type="evidence" value="ECO:0007669"/>
    <property type="project" value="TreeGrafter"/>
</dbReference>
<dbReference type="Pfam" id="PF01061">
    <property type="entry name" value="ABC2_membrane"/>
    <property type="match status" value="1"/>
</dbReference>
<dbReference type="PIRSF" id="PIRSF006648">
    <property type="entry name" value="DrrB"/>
    <property type="match status" value="1"/>
</dbReference>
<keyword evidence="7 9" id="KW-1133">Transmembrane helix</keyword>
<evidence type="ECO:0000256" key="7">
    <source>
        <dbReference type="ARBA" id="ARBA00022989"/>
    </source>
</evidence>
<evidence type="ECO:0000256" key="2">
    <source>
        <dbReference type="ARBA" id="ARBA00007783"/>
    </source>
</evidence>
<evidence type="ECO:0000313" key="12">
    <source>
        <dbReference type="Proteomes" id="UP000016658"/>
    </source>
</evidence>
<keyword evidence="3 9" id="KW-0813">Transport</keyword>
<dbReference type="PANTHER" id="PTHR30413:SF8">
    <property type="entry name" value="TRANSPORT PERMEASE PROTEIN"/>
    <property type="match status" value="1"/>
</dbReference>
<proteinExistence type="inferred from homology"/>
<name>U2PAS0_9FIRM</name>
<dbReference type="InterPro" id="IPR013525">
    <property type="entry name" value="ABC2_TM"/>
</dbReference>
<keyword evidence="6 9" id="KW-0812">Transmembrane</keyword>
<dbReference type="Proteomes" id="UP000016658">
    <property type="component" value="Unassembled WGS sequence"/>
</dbReference>
<dbReference type="OrthoDB" id="9794365at2"/>
<dbReference type="PANTHER" id="PTHR30413">
    <property type="entry name" value="INNER MEMBRANE TRANSPORT PERMEASE"/>
    <property type="match status" value="1"/>
</dbReference>
<dbReference type="HOGENOM" id="CLU_060703_1_1_9"/>
<dbReference type="PROSITE" id="PS51012">
    <property type="entry name" value="ABC_TM2"/>
    <property type="match status" value="1"/>
</dbReference>
<feature type="transmembrane region" description="Helical" evidence="9">
    <location>
        <begin position="62"/>
        <end position="81"/>
    </location>
</feature>
<comment type="similarity">
    <text evidence="2 9">Belongs to the ABC-2 integral membrane protein family.</text>
</comment>
<feature type="transmembrane region" description="Helical" evidence="9">
    <location>
        <begin position="135"/>
        <end position="160"/>
    </location>
</feature>
<feature type="domain" description="ABC transmembrane type-2" evidence="10">
    <location>
        <begin position="31"/>
        <end position="250"/>
    </location>
</feature>
<evidence type="ECO:0000256" key="6">
    <source>
        <dbReference type="ARBA" id="ARBA00022692"/>
    </source>
</evidence>
<dbReference type="InterPro" id="IPR000412">
    <property type="entry name" value="ABC_2_transport"/>
</dbReference>
<evidence type="ECO:0000256" key="3">
    <source>
        <dbReference type="ARBA" id="ARBA00022448"/>
    </source>
</evidence>
<keyword evidence="8 9" id="KW-0472">Membrane</keyword>
<feature type="transmembrane region" description="Helical" evidence="9">
    <location>
        <begin position="30"/>
        <end position="50"/>
    </location>
</feature>
<evidence type="ECO:0000256" key="9">
    <source>
        <dbReference type="RuleBase" id="RU361157"/>
    </source>
</evidence>
<dbReference type="AlphaFoldDB" id="U2PAS0"/>
<dbReference type="EMBL" id="AWVI01000132">
    <property type="protein sequence ID" value="ERK40794.1"/>
    <property type="molecule type" value="Genomic_DNA"/>
</dbReference>
<evidence type="ECO:0000256" key="1">
    <source>
        <dbReference type="ARBA" id="ARBA00004429"/>
    </source>
</evidence>
<organism evidence="11 12">
    <name type="scientific">Faecalitalea cylindroides ATCC 27803</name>
    <dbReference type="NCBI Taxonomy" id="649755"/>
    <lineage>
        <taxon>Bacteria</taxon>
        <taxon>Bacillati</taxon>
        <taxon>Bacillota</taxon>
        <taxon>Erysipelotrichia</taxon>
        <taxon>Erysipelotrichales</taxon>
        <taxon>Erysipelotrichaceae</taxon>
        <taxon>Faecalitalea</taxon>
    </lineage>
</organism>
<dbReference type="GO" id="GO:0043190">
    <property type="term" value="C:ATP-binding cassette (ABC) transporter complex"/>
    <property type="evidence" value="ECO:0007669"/>
    <property type="project" value="InterPro"/>
</dbReference>
<feature type="transmembrane region" description="Helical" evidence="9">
    <location>
        <begin position="172"/>
        <end position="191"/>
    </location>
</feature>
<accession>U2PAS0</accession>
<dbReference type="GO" id="GO:0140359">
    <property type="term" value="F:ABC-type transporter activity"/>
    <property type="evidence" value="ECO:0007669"/>
    <property type="project" value="InterPro"/>
</dbReference>
<sequence length="258" mass="29595">MEEIREIIQYREFLKTSVQKDIRGKYKGSFFGVLWSFINPLLQAVVYAVIFPYIMRTQIENYLVYLIIGIIAWTFFTNVINAGMMVIQMNAGIIKKVYFPRIILPLSSAISGVVNFLISCLVILLFCIFNPSIGVSWHIIILPLITFIQFVLSLGISLALSAINIYIKDTQYIIQFVLNLMFYATPILYTVDIFPESLRWVLMLNPMAGLVDAYRCIFMYHTIPDFSVLAYTCVVSVVLFVIGLIVFRKLEKGFAEEV</sequence>
<keyword evidence="5" id="KW-0997">Cell inner membrane</keyword>